<evidence type="ECO:0000313" key="3">
    <source>
        <dbReference type="EMBL" id="BES95827.1"/>
    </source>
</evidence>
<evidence type="ECO:0000259" key="2">
    <source>
        <dbReference type="PROSITE" id="PS50097"/>
    </source>
</evidence>
<feature type="compositionally biased region" description="Polar residues" evidence="1">
    <location>
        <begin position="413"/>
        <end position="439"/>
    </location>
</feature>
<dbReference type="PANTHER" id="PTHR23312:SF8">
    <property type="entry name" value="ARMADILLO REPEAT-CONTAINING PROTEIN 5"/>
    <property type="match status" value="1"/>
</dbReference>
<feature type="domain" description="BTB" evidence="2">
    <location>
        <begin position="677"/>
        <end position="736"/>
    </location>
</feature>
<dbReference type="PROSITE" id="PS50097">
    <property type="entry name" value="BTB"/>
    <property type="match status" value="1"/>
</dbReference>
<dbReference type="EMBL" id="AP028914">
    <property type="protein sequence ID" value="BES95827.1"/>
    <property type="molecule type" value="Genomic_DNA"/>
</dbReference>
<dbReference type="Proteomes" id="UP001307889">
    <property type="component" value="Chromosome 6"/>
</dbReference>
<feature type="compositionally biased region" description="Low complexity" evidence="1">
    <location>
        <begin position="453"/>
        <end position="463"/>
    </location>
</feature>
<sequence length="867" mass="95535">MSKMDVEVTADDPNSANDVSVDKSEEKIHLLAQDLRSDSAKTVYKALHYLRTKILERPKGAVMAHECGATKAFYKILLTTNPDVLNSALSVLGQVSSLLISNESFCYEMIAFEASNKLASLLRKSTDKKVQRRICRLIGNMAQSHALGRDLIKVNVHAVINNLLSTSDCSEVKTVALRALRWLWSADKSQLVRIEAVKTVAGLLEVEDPKLFKLVVRTLVVFTQSRDARDSRIAHQIGGVSGLGYHQIVSKLNEPLINVLILNLSHSADARVELCKAGAVRELVDSLQSGKTDSYLITALCLMCQEPMVRANLRKTSDGFKTILALLVNPKTKHFYPDLVKAISQFNYDTPGLLLMVKGGLIGVLVEKLDEFSRHHGEPHSEPVAQMSAPMSPSAAGSSPSPSVSSRGSVSPTPQRSYSPPFPSDNTGMYSPGTYSPRCTTPELEDSSPPEPSSSSTSNKPPSWYNDSSSEMDSCILEVLCQLTYQGTPLPALASKTTITTFLRYMTGLKYPQSRHNFIKAAKALSSIVKCKNYFSMILEEESIVEIDKYLCRSLHNECWECRRLEQTGRCVLSELGTAAQSGLGEGELTYRLATSSENVRTNVSLVVSLVVEQPHLLKTLLFGHHALRLLLDAVRLRDEDAVSSLHCLFCVLGVENPQKTVQYCALCNVSGMRKESNISFQLDDGSIVLANKESLSHGSPMFEAMFRGGFVESKQSTVQITDISSSCLTHLTRVIDEYCECALPKDHKTLMEMVIASDRFLLPELSTKILSVVMNSALSHATCPDIFEWGLLTGQNVPLTEDVPLQVVRYILTADMPSSCRTQAVKTIVDGSSTDEFFALVTDIVSSSLRSYTKSYKYSCQMYNVR</sequence>
<reference evidence="3 4" key="1">
    <citation type="submission" date="2023-09" db="EMBL/GenBank/DDBJ databases">
        <title>Nesidiocoris tenuis whole genome shotgun sequence.</title>
        <authorList>
            <person name="Shibata T."/>
            <person name="Shimoda M."/>
            <person name="Kobayashi T."/>
            <person name="Uehara T."/>
        </authorList>
    </citation>
    <scope>NUCLEOTIDE SEQUENCE [LARGE SCALE GENOMIC DNA]</scope>
    <source>
        <strain evidence="3 4">Japan</strain>
    </source>
</reference>
<dbReference type="Gene3D" id="1.25.10.10">
    <property type="entry name" value="Leucine-rich Repeat Variant"/>
    <property type="match status" value="1"/>
</dbReference>
<dbReference type="PANTHER" id="PTHR23312">
    <property type="entry name" value="ARMC5 ARMADILLO REPEAT-CONTAINING -RELATED"/>
    <property type="match status" value="1"/>
</dbReference>
<organism evidence="3 4">
    <name type="scientific">Nesidiocoris tenuis</name>
    <dbReference type="NCBI Taxonomy" id="355587"/>
    <lineage>
        <taxon>Eukaryota</taxon>
        <taxon>Metazoa</taxon>
        <taxon>Ecdysozoa</taxon>
        <taxon>Arthropoda</taxon>
        <taxon>Hexapoda</taxon>
        <taxon>Insecta</taxon>
        <taxon>Pterygota</taxon>
        <taxon>Neoptera</taxon>
        <taxon>Paraneoptera</taxon>
        <taxon>Hemiptera</taxon>
        <taxon>Heteroptera</taxon>
        <taxon>Panheteroptera</taxon>
        <taxon>Cimicomorpha</taxon>
        <taxon>Miridae</taxon>
        <taxon>Dicyphina</taxon>
        <taxon>Nesidiocoris</taxon>
    </lineage>
</organism>
<protein>
    <submittedName>
        <fullName evidence="3">BTB/POZ domain</fullName>
    </submittedName>
</protein>
<dbReference type="Gene3D" id="3.30.710.10">
    <property type="entry name" value="Potassium Channel Kv1.1, Chain A"/>
    <property type="match status" value="1"/>
</dbReference>
<dbReference type="InterPro" id="IPR011989">
    <property type="entry name" value="ARM-like"/>
</dbReference>
<dbReference type="Pfam" id="PF00651">
    <property type="entry name" value="BTB"/>
    <property type="match status" value="1"/>
</dbReference>
<evidence type="ECO:0000313" key="4">
    <source>
        <dbReference type="Proteomes" id="UP001307889"/>
    </source>
</evidence>
<dbReference type="InterPro" id="IPR016024">
    <property type="entry name" value="ARM-type_fold"/>
</dbReference>
<accession>A0ABN7AZB1</accession>
<name>A0ABN7AZB1_9HEMI</name>
<feature type="region of interest" description="Disordered" evidence="1">
    <location>
        <begin position="374"/>
        <end position="467"/>
    </location>
</feature>
<dbReference type="SUPFAM" id="SSF54695">
    <property type="entry name" value="POZ domain"/>
    <property type="match status" value="1"/>
</dbReference>
<gene>
    <name evidence="3" type="ORF">NTJ_08636</name>
</gene>
<dbReference type="InterPro" id="IPR011333">
    <property type="entry name" value="SKP1/BTB/POZ_sf"/>
</dbReference>
<evidence type="ECO:0000256" key="1">
    <source>
        <dbReference type="SAM" id="MobiDB-lite"/>
    </source>
</evidence>
<dbReference type="InterPro" id="IPR055445">
    <property type="entry name" value="ARM_ARMC5"/>
</dbReference>
<keyword evidence="4" id="KW-1185">Reference proteome</keyword>
<dbReference type="SUPFAM" id="SSF48371">
    <property type="entry name" value="ARM repeat"/>
    <property type="match status" value="1"/>
</dbReference>
<feature type="compositionally biased region" description="Low complexity" evidence="1">
    <location>
        <begin position="387"/>
        <end position="412"/>
    </location>
</feature>
<proteinExistence type="predicted"/>
<dbReference type="Pfam" id="PF24768">
    <property type="entry name" value="ARM_ARMC5"/>
    <property type="match status" value="1"/>
</dbReference>
<dbReference type="InterPro" id="IPR000210">
    <property type="entry name" value="BTB/POZ_dom"/>
</dbReference>
<feature type="region of interest" description="Disordered" evidence="1">
    <location>
        <begin position="1"/>
        <end position="21"/>
    </location>
</feature>